<dbReference type="GO" id="GO:0016020">
    <property type="term" value="C:membrane"/>
    <property type="evidence" value="ECO:0007669"/>
    <property type="project" value="TreeGrafter"/>
</dbReference>
<evidence type="ECO:0000256" key="2">
    <source>
        <dbReference type="ARBA" id="ARBA00022832"/>
    </source>
</evidence>
<dbReference type="SUPFAM" id="SSF56801">
    <property type="entry name" value="Acetyl-CoA synthetase-like"/>
    <property type="match status" value="1"/>
</dbReference>
<organism evidence="6 7">
    <name type="scientific">Thiorhodococcus mannitoliphagus</name>
    <dbReference type="NCBI Taxonomy" id="329406"/>
    <lineage>
        <taxon>Bacteria</taxon>
        <taxon>Pseudomonadati</taxon>
        <taxon>Pseudomonadota</taxon>
        <taxon>Gammaproteobacteria</taxon>
        <taxon>Chromatiales</taxon>
        <taxon>Chromatiaceae</taxon>
        <taxon>Thiorhodococcus</taxon>
    </lineage>
</organism>
<dbReference type="InterPro" id="IPR042099">
    <property type="entry name" value="ANL_N_sf"/>
</dbReference>
<dbReference type="GO" id="GO:0004467">
    <property type="term" value="F:long-chain fatty acid-CoA ligase activity"/>
    <property type="evidence" value="ECO:0007669"/>
    <property type="project" value="UniProtKB-EC"/>
</dbReference>
<reference evidence="6 7" key="2">
    <citation type="submission" date="2020-02" db="EMBL/GenBank/DDBJ databases">
        <title>Genome sequences of Thiorhodococcus mannitoliphagus and Thiorhodococcus minor, purple sulfur photosynthetic bacteria in the gammaproteobacterial family, Chromatiaceae.</title>
        <authorList>
            <person name="Aviles F.A."/>
            <person name="Meyer T.E."/>
            <person name="Kyndt J.A."/>
        </authorList>
    </citation>
    <scope>NUCLEOTIDE SEQUENCE [LARGE SCALE GENOMIC DNA]</scope>
    <source>
        <strain evidence="6 7">DSM 18266</strain>
    </source>
</reference>
<gene>
    <name evidence="6" type="ORF">G3480_21660</name>
</gene>
<feature type="domain" description="AMP-dependent synthetase/ligase" evidence="5">
    <location>
        <begin position="26"/>
        <end position="426"/>
    </location>
</feature>
<sequence length="613" mass="66176">MDVDASPNLSRLLGAELQTLPALLWRRAELTPLAPARWSLGPTGWTATSWRDYRDETARTGAVLAQLKLAPGDRVGIMAPSSARWDALQMGILAAGGVVIGLDPHDREASLNAIAERCDLAGLIVAEAGLLERFAPPVRDRLHFVVALRSSDNSSIPTLDALLASAPAPSAAPPETRPDDPATIIFTSGTTGTPKGISYSHRQFVLAIASILEAFPGIDADFRLACWLPLSNLFQRMINGCAIATGAQTFYVEDPRRVMEHIGAIAPHLFIGVPRFYEKLQAGMQAKIDAMPAWQRALIAWALRQGHFYASARRAGRAPGTGTRARRALANRLVLRRMRGVMGSNLRFLVSGSAPMPRWLLEWFHAIDLLILEAYGMSENIVPIAMNRPDAYRFGSVGRVAAGNQIRLGEDEELWVRGAGVFSGYLGETASDARFDSAGFLASGDYASLDADGFVTLTGRKSEIFKTSTGRRIAPAGIEAALRQVHYVEHAALFGAGRPFLVAVLAVDEAGWTARMAGAKAAQQGARLREDLAATLANLPDYQRPAGVIVTTRALSIDRGELTANLKLRRGQVEAALCDSIERLYERLQAQTASPSQMDWDGATVLLCPLPVT</sequence>
<dbReference type="PROSITE" id="PS00455">
    <property type="entry name" value="AMP_BINDING"/>
    <property type="match status" value="1"/>
</dbReference>
<keyword evidence="1" id="KW-0436">Ligase</keyword>
<evidence type="ECO:0000313" key="7">
    <source>
        <dbReference type="Proteomes" id="UP000471640"/>
    </source>
</evidence>
<dbReference type="AlphaFoldDB" id="A0A6P1E1E1"/>
<dbReference type="InterPro" id="IPR045851">
    <property type="entry name" value="AMP-bd_C_sf"/>
</dbReference>
<dbReference type="InterPro" id="IPR000873">
    <property type="entry name" value="AMP-dep_synth/lig_dom"/>
</dbReference>
<proteinExistence type="predicted"/>
<dbReference type="Pfam" id="PF00501">
    <property type="entry name" value="AMP-binding"/>
    <property type="match status" value="1"/>
</dbReference>
<dbReference type="Gene3D" id="3.30.300.30">
    <property type="match status" value="1"/>
</dbReference>
<name>A0A6P1E1E1_9GAMM</name>
<keyword evidence="2" id="KW-0276">Fatty acid metabolism</keyword>
<evidence type="ECO:0000256" key="3">
    <source>
        <dbReference type="ARBA" id="ARBA00023098"/>
    </source>
</evidence>
<dbReference type="Proteomes" id="UP000471640">
    <property type="component" value="Unassembled WGS sequence"/>
</dbReference>
<dbReference type="InterPro" id="IPR020845">
    <property type="entry name" value="AMP-binding_CS"/>
</dbReference>
<comment type="catalytic activity">
    <reaction evidence="4">
        <text>a long-chain fatty acid + ATP + CoA = a long-chain fatty acyl-CoA + AMP + diphosphate</text>
        <dbReference type="Rhea" id="RHEA:15421"/>
        <dbReference type="ChEBI" id="CHEBI:30616"/>
        <dbReference type="ChEBI" id="CHEBI:33019"/>
        <dbReference type="ChEBI" id="CHEBI:57287"/>
        <dbReference type="ChEBI" id="CHEBI:57560"/>
        <dbReference type="ChEBI" id="CHEBI:83139"/>
        <dbReference type="ChEBI" id="CHEBI:456215"/>
        <dbReference type="EC" id="6.2.1.3"/>
    </reaction>
    <physiologicalReaction direction="left-to-right" evidence="4">
        <dbReference type="Rhea" id="RHEA:15422"/>
    </physiologicalReaction>
</comment>
<dbReference type="PANTHER" id="PTHR43272">
    <property type="entry name" value="LONG-CHAIN-FATTY-ACID--COA LIGASE"/>
    <property type="match status" value="1"/>
</dbReference>
<comment type="caution">
    <text evidence="6">The sequence shown here is derived from an EMBL/GenBank/DDBJ whole genome shotgun (WGS) entry which is preliminary data.</text>
</comment>
<evidence type="ECO:0000259" key="5">
    <source>
        <dbReference type="Pfam" id="PF00501"/>
    </source>
</evidence>
<protein>
    <submittedName>
        <fullName evidence="6">AMP-binding protein</fullName>
    </submittedName>
</protein>
<dbReference type="PANTHER" id="PTHR43272:SF32">
    <property type="entry name" value="AMP-DEPENDENT SYNTHETASE_LIGASE DOMAIN-CONTAINING PROTEIN"/>
    <property type="match status" value="1"/>
</dbReference>
<keyword evidence="7" id="KW-1185">Reference proteome</keyword>
<evidence type="ECO:0000313" key="6">
    <source>
        <dbReference type="EMBL" id="NEX22876.1"/>
    </source>
</evidence>
<dbReference type="Pfam" id="PF23562">
    <property type="entry name" value="AMP-binding_C_3"/>
    <property type="match status" value="1"/>
</dbReference>
<evidence type="ECO:0000256" key="1">
    <source>
        <dbReference type="ARBA" id="ARBA00022598"/>
    </source>
</evidence>
<dbReference type="Gene3D" id="3.40.50.12780">
    <property type="entry name" value="N-terminal domain of ligase-like"/>
    <property type="match status" value="1"/>
</dbReference>
<keyword evidence="3" id="KW-0443">Lipid metabolism</keyword>
<accession>A0A6P1E1E1</accession>
<dbReference type="RefSeq" id="WP_164655973.1">
    <property type="nucleotide sequence ID" value="NZ_JAAIJR010000134.1"/>
</dbReference>
<dbReference type="EMBL" id="JAAIJR010000134">
    <property type="protein sequence ID" value="NEX22876.1"/>
    <property type="molecule type" value="Genomic_DNA"/>
</dbReference>
<evidence type="ECO:0000256" key="4">
    <source>
        <dbReference type="ARBA" id="ARBA00024484"/>
    </source>
</evidence>
<reference evidence="7" key="1">
    <citation type="journal article" date="2020" name="Microbiol. Resour. Announc.">
        <title>Draft Genome Sequences of Thiorhodococcus mannitoliphagus and Thiorhodococcus minor, Purple Sulfur Photosynthetic Bacteria in the Gammaproteobacterial Family Chromatiaceae.</title>
        <authorList>
            <person name="Aviles F.A."/>
            <person name="Meyer T.E."/>
            <person name="Kyndt J.A."/>
        </authorList>
    </citation>
    <scope>NUCLEOTIDE SEQUENCE [LARGE SCALE GENOMIC DNA]</scope>
    <source>
        <strain evidence="7">DSM 18266</strain>
    </source>
</reference>